<feature type="compositionally biased region" description="Polar residues" evidence="1">
    <location>
        <begin position="67"/>
        <end position="77"/>
    </location>
</feature>
<comment type="caution">
    <text evidence="2">The sequence shown here is derived from an EMBL/GenBank/DDBJ whole genome shotgun (WGS) entry which is preliminary data.</text>
</comment>
<dbReference type="Proteomes" id="UP000696485">
    <property type="component" value="Unassembled WGS sequence"/>
</dbReference>
<feature type="non-terminal residue" evidence="2">
    <location>
        <position position="122"/>
    </location>
</feature>
<keyword evidence="3" id="KW-1185">Reference proteome</keyword>
<feature type="region of interest" description="Disordered" evidence="1">
    <location>
        <begin position="19"/>
        <end position="40"/>
    </location>
</feature>
<protein>
    <submittedName>
        <fullName evidence="2">Uncharacterized protein</fullName>
    </submittedName>
</protein>
<evidence type="ECO:0000313" key="3">
    <source>
        <dbReference type="Proteomes" id="UP000696485"/>
    </source>
</evidence>
<accession>A0A9P5VFX2</accession>
<organism evidence="2 3">
    <name type="scientific">Podila minutissima</name>
    <dbReference type="NCBI Taxonomy" id="64525"/>
    <lineage>
        <taxon>Eukaryota</taxon>
        <taxon>Fungi</taxon>
        <taxon>Fungi incertae sedis</taxon>
        <taxon>Mucoromycota</taxon>
        <taxon>Mortierellomycotina</taxon>
        <taxon>Mortierellomycetes</taxon>
        <taxon>Mortierellales</taxon>
        <taxon>Mortierellaceae</taxon>
        <taxon>Podila</taxon>
    </lineage>
</organism>
<sequence>MTTQQSILGIKAQIHPFAQGTSTHQQHQQQSSQVGEGGFTDFGLNMSKSLECSMKENMRSLRRLASNLPNGTNSVQHPQAFYPHHPSQLHGGSVSPASSLSVLQSTPGYENMYDASAQLDTF</sequence>
<feature type="region of interest" description="Disordered" evidence="1">
    <location>
        <begin position="63"/>
        <end position="99"/>
    </location>
</feature>
<feature type="compositionally biased region" description="Low complexity" evidence="1">
    <location>
        <begin position="21"/>
        <end position="33"/>
    </location>
</feature>
<reference evidence="2" key="1">
    <citation type="journal article" date="2020" name="Fungal Divers.">
        <title>Resolving the Mortierellaceae phylogeny through synthesis of multi-gene phylogenetics and phylogenomics.</title>
        <authorList>
            <person name="Vandepol N."/>
            <person name="Liber J."/>
            <person name="Desiro A."/>
            <person name="Na H."/>
            <person name="Kennedy M."/>
            <person name="Barry K."/>
            <person name="Grigoriev I.V."/>
            <person name="Miller A.N."/>
            <person name="O'Donnell K."/>
            <person name="Stajich J.E."/>
            <person name="Bonito G."/>
        </authorList>
    </citation>
    <scope>NUCLEOTIDE SEQUENCE</scope>
    <source>
        <strain evidence="2">NVP1</strain>
    </source>
</reference>
<evidence type="ECO:0000256" key="1">
    <source>
        <dbReference type="SAM" id="MobiDB-lite"/>
    </source>
</evidence>
<dbReference type="AlphaFoldDB" id="A0A9P5VFX2"/>
<name>A0A9P5VFX2_9FUNG</name>
<gene>
    <name evidence="2" type="ORF">BG006_003415</name>
</gene>
<proteinExistence type="predicted"/>
<dbReference type="EMBL" id="JAAAUY010001933">
    <property type="protein sequence ID" value="KAF9317218.1"/>
    <property type="molecule type" value="Genomic_DNA"/>
</dbReference>
<evidence type="ECO:0000313" key="2">
    <source>
        <dbReference type="EMBL" id="KAF9317218.1"/>
    </source>
</evidence>